<dbReference type="InterPro" id="IPR024311">
    <property type="entry name" value="Lipocalin-like"/>
</dbReference>
<evidence type="ECO:0000313" key="2">
    <source>
        <dbReference type="EMBL" id="TGE15259.1"/>
    </source>
</evidence>
<proteinExistence type="predicted"/>
<organism evidence="2 3">
    <name type="scientific">Hymenobacter elongatus</name>
    <dbReference type="NCBI Taxonomy" id="877208"/>
    <lineage>
        <taxon>Bacteria</taxon>
        <taxon>Pseudomonadati</taxon>
        <taxon>Bacteroidota</taxon>
        <taxon>Cytophagia</taxon>
        <taxon>Cytophagales</taxon>
        <taxon>Hymenobacteraceae</taxon>
        <taxon>Hymenobacter</taxon>
    </lineage>
</organism>
<keyword evidence="3" id="KW-1185">Reference proteome</keyword>
<reference evidence="2 3" key="1">
    <citation type="submission" date="2019-04" db="EMBL/GenBank/DDBJ databases">
        <authorList>
            <person name="Feng G."/>
            <person name="Zhang J."/>
            <person name="Zhu H."/>
        </authorList>
    </citation>
    <scope>NUCLEOTIDE SEQUENCE [LARGE SCALE GENOMIC DNA]</scope>
    <source>
        <strain evidence="2 3">JCM 17223</strain>
    </source>
</reference>
<evidence type="ECO:0000259" key="1">
    <source>
        <dbReference type="Pfam" id="PF13648"/>
    </source>
</evidence>
<dbReference type="Pfam" id="PF13648">
    <property type="entry name" value="Lipocalin_4"/>
    <property type="match status" value="1"/>
</dbReference>
<feature type="domain" description="Lipocalin-like" evidence="1">
    <location>
        <begin position="31"/>
        <end position="128"/>
    </location>
</feature>
<dbReference type="OrthoDB" id="799390at2"/>
<accession>A0A4Z0PJ55</accession>
<dbReference type="EMBL" id="SRLD01000024">
    <property type="protein sequence ID" value="TGE15259.1"/>
    <property type="molecule type" value="Genomic_DNA"/>
</dbReference>
<evidence type="ECO:0000313" key="3">
    <source>
        <dbReference type="Proteomes" id="UP000297739"/>
    </source>
</evidence>
<name>A0A4Z0PJ55_9BACT</name>
<dbReference type="RefSeq" id="WP_135498212.1">
    <property type="nucleotide sequence ID" value="NZ_SRLD01000024.1"/>
</dbReference>
<dbReference type="AlphaFoldDB" id="A0A4Z0PJ55"/>
<comment type="caution">
    <text evidence="2">The sequence shown here is derived from an EMBL/GenBank/DDBJ whole genome shotgun (WGS) entry which is preliminary data.</text>
</comment>
<protein>
    <recommendedName>
        <fullName evidence="1">Lipocalin-like domain-containing protein</fullName>
    </recommendedName>
</protein>
<dbReference type="Proteomes" id="UP000297739">
    <property type="component" value="Unassembled WGS sequence"/>
</dbReference>
<gene>
    <name evidence="2" type="ORF">E5J99_12835</name>
</gene>
<sequence length="148" mass="16398">MKYLGLLLLLSVGLFGLCGKEPPALAVSRLLVGKDWVWVSWTEKTGAQASRERIDACRKDDVIRFEHSHGQQLYTESKGTLSCGQPSGSAQGKWQLAKDGRTVTIIGEGAAFDDTWQIDELTETRLQLAYRVATSSGAFVMKMTFQKR</sequence>